<protein>
    <submittedName>
        <fullName evidence="5">Uncharacterized protein</fullName>
    </submittedName>
</protein>
<evidence type="ECO:0000256" key="4">
    <source>
        <dbReference type="SAM" id="SignalP"/>
    </source>
</evidence>
<dbReference type="GO" id="GO:0003735">
    <property type="term" value="F:structural constituent of ribosome"/>
    <property type="evidence" value="ECO:0007669"/>
    <property type="project" value="InterPro"/>
</dbReference>
<evidence type="ECO:0000256" key="2">
    <source>
        <dbReference type="ARBA" id="ARBA00022980"/>
    </source>
</evidence>
<proteinExistence type="inferred from homology"/>
<feature type="chain" id="PRO_5023095382" evidence="4">
    <location>
        <begin position="17"/>
        <end position="74"/>
    </location>
</feature>
<dbReference type="GO" id="GO:1990904">
    <property type="term" value="C:ribonucleoprotein complex"/>
    <property type="evidence" value="ECO:0007669"/>
    <property type="project" value="UniProtKB-KW"/>
</dbReference>
<comment type="similarity">
    <text evidence="1">Belongs to the eukaryotic ribosomal protein eS6 family.</text>
</comment>
<reference evidence="5 6" key="1">
    <citation type="submission" date="2019-06" db="EMBL/GenBank/DDBJ databases">
        <title>WGS assembly of Gossypium darwinii.</title>
        <authorList>
            <person name="Chen Z.J."/>
            <person name="Sreedasyam A."/>
            <person name="Ando A."/>
            <person name="Song Q."/>
            <person name="De L."/>
            <person name="Hulse-Kemp A."/>
            <person name="Ding M."/>
            <person name="Ye W."/>
            <person name="Kirkbride R."/>
            <person name="Jenkins J."/>
            <person name="Plott C."/>
            <person name="Lovell J."/>
            <person name="Lin Y.-M."/>
            <person name="Vaughn R."/>
            <person name="Liu B."/>
            <person name="Li W."/>
            <person name="Simpson S."/>
            <person name="Scheffler B."/>
            <person name="Saski C."/>
            <person name="Grover C."/>
            <person name="Hu G."/>
            <person name="Conover J."/>
            <person name="Carlson J."/>
            <person name="Shu S."/>
            <person name="Boston L."/>
            <person name="Williams M."/>
            <person name="Peterson D."/>
            <person name="Mcgee K."/>
            <person name="Jones D."/>
            <person name="Wendel J."/>
            <person name="Stelly D."/>
            <person name="Grimwood J."/>
            <person name="Schmutz J."/>
        </authorList>
    </citation>
    <scope>NUCLEOTIDE SEQUENCE [LARGE SCALE GENOMIC DNA]</scope>
    <source>
        <strain evidence="5">1808015.09</strain>
    </source>
</reference>
<dbReference type="Proteomes" id="UP000323506">
    <property type="component" value="Chromosome D08"/>
</dbReference>
<keyword evidence="6" id="KW-1185">Reference proteome</keyword>
<dbReference type="InterPro" id="IPR001377">
    <property type="entry name" value="Ribosomal_eS6"/>
</dbReference>
<name>A0A5D2BLB7_GOSDA</name>
<dbReference type="AlphaFoldDB" id="A0A5D2BLB7"/>
<accession>A0A5D2BLB7</accession>
<dbReference type="GO" id="GO:0006412">
    <property type="term" value="P:translation"/>
    <property type="evidence" value="ECO:0007669"/>
    <property type="project" value="InterPro"/>
</dbReference>
<keyword evidence="3" id="KW-0687">Ribonucleoprotein</keyword>
<dbReference type="Pfam" id="PF01092">
    <property type="entry name" value="Ribosomal_S6e"/>
    <property type="match status" value="1"/>
</dbReference>
<dbReference type="GO" id="GO:0005840">
    <property type="term" value="C:ribosome"/>
    <property type="evidence" value="ECO:0007669"/>
    <property type="project" value="UniProtKB-KW"/>
</dbReference>
<dbReference type="EMBL" id="CM017708">
    <property type="protein sequence ID" value="TYG57230.1"/>
    <property type="molecule type" value="Genomic_DNA"/>
</dbReference>
<gene>
    <name evidence="5" type="ORF">ES288_D08G125700v1</name>
</gene>
<evidence type="ECO:0000256" key="1">
    <source>
        <dbReference type="ARBA" id="ARBA00009312"/>
    </source>
</evidence>
<keyword evidence="4" id="KW-0732">Signal</keyword>
<feature type="signal peptide" evidence="4">
    <location>
        <begin position="1"/>
        <end position="16"/>
    </location>
</feature>
<keyword evidence="2" id="KW-0689">Ribosomal protein</keyword>
<evidence type="ECO:0000313" key="6">
    <source>
        <dbReference type="Proteomes" id="UP000323506"/>
    </source>
</evidence>
<sequence>MPCLFTMDFLFLYCTAEHFLIRESHKRSAEMLLERNPRAKVSKTKGGCDKQGFPMKKGVLTPGRVCLLLHRVYL</sequence>
<evidence type="ECO:0000313" key="5">
    <source>
        <dbReference type="EMBL" id="TYG57230.1"/>
    </source>
</evidence>
<organism evidence="5 6">
    <name type="scientific">Gossypium darwinii</name>
    <name type="common">Darwin's cotton</name>
    <name type="synonym">Gossypium barbadense var. darwinii</name>
    <dbReference type="NCBI Taxonomy" id="34276"/>
    <lineage>
        <taxon>Eukaryota</taxon>
        <taxon>Viridiplantae</taxon>
        <taxon>Streptophyta</taxon>
        <taxon>Embryophyta</taxon>
        <taxon>Tracheophyta</taxon>
        <taxon>Spermatophyta</taxon>
        <taxon>Magnoliopsida</taxon>
        <taxon>eudicotyledons</taxon>
        <taxon>Gunneridae</taxon>
        <taxon>Pentapetalae</taxon>
        <taxon>rosids</taxon>
        <taxon>malvids</taxon>
        <taxon>Malvales</taxon>
        <taxon>Malvaceae</taxon>
        <taxon>Malvoideae</taxon>
        <taxon>Gossypium</taxon>
    </lineage>
</organism>
<evidence type="ECO:0000256" key="3">
    <source>
        <dbReference type="ARBA" id="ARBA00023274"/>
    </source>
</evidence>